<dbReference type="GO" id="GO:0006427">
    <property type="term" value="P:histidyl-tRNA aminoacylation"/>
    <property type="evidence" value="ECO:0007669"/>
    <property type="project" value="UniProtKB-UniRule"/>
</dbReference>
<comment type="catalytic activity">
    <reaction evidence="8 9">
        <text>tRNA(His) + L-histidine + ATP = L-histidyl-tRNA(His) + AMP + diphosphate + H(+)</text>
        <dbReference type="Rhea" id="RHEA:17313"/>
        <dbReference type="Rhea" id="RHEA-COMP:9665"/>
        <dbReference type="Rhea" id="RHEA-COMP:9689"/>
        <dbReference type="ChEBI" id="CHEBI:15378"/>
        <dbReference type="ChEBI" id="CHEBI:30616"/>
        <dbReference type="ChEBI" id="CHEBI:33019"/>
        <dbReference type="ChEBI" id="CHEBI:57595"/>
        <dbReference type="ChEBI" id="CHEBI:78442"/>
        <dbReference type="ChEBI" id="CHEBI:78527"/>
        <dbReference type="ChEBI" id="CHEBI:456215"/>
        <dbReference type="EC" id="6.1.1.21"/>
    </reaction>
</comment>
<keyword evidence="4 9" id="KW-0547">Nucleotide-binding</keyword>
<proteinExistence type="inferred from homology"/>
<accession>A0A4R0XXH9</accession>
<sequence>MFKKPKGTKDIYGSRQENRELVIKTLEAIASFYNFKKIDTPIFESVDLFKRSVGETSDIVSKEMYEFKDKKNREFVLKPEGTAGVIRAFVENKIFAESQPSKLFYLTPAFRYERPQKGRQRQFTQFGIELIGIKSPTADAEVIMLAYQILNSLEVPNFKLHINSLGDKETRDNYSNALKKYLSEYKEQLTEQSVKRLDINPLRILDDKIDGNKEFVKNSPKIQEFYTKETKDYFEKVKKLLEAANIEYEISPKLVRGLDYYSEIIFEFNSYSEVTGSQSAIIGGGRYDKLVKQFGGPELSGVGFGLGVERLVNEVENVREANKPYIDAYIVNMNDETTLATTSLAYMLRNAGFTIEHNLKVMKLNKAFDKASKEGAKFVIIFGKKEIQEGKIVVKNQITSEQESVDIMKIVEYLDERIEE</sequence>
<feature type="domain" description="Aminoacyl-transfer RNA synthetases class-II family profile" evidence="11">
    <location>
        <begin position="24"/>
        <end position="324"/>
    </location>
</feature>
<keyword evidence="13" id="KW-1185">Reference proteome</keyword>
<dbReference type="GO" id="GO:0005524">
    <property type="term" value="F:ATP binding"/>
    <property type="evidence" value="ECO:0007669"/>
    <property type="project" value="UniProtKB-UniRule"/>
</dbReference>
<dbReference type="Gene3D" id="3.30.930.10">
    <property type="entry name" value="Bira Bifunctional Protein, Domain 2"/>
    <property type="match status" value="1"/>
</dbReference>
<dbReference type="Proteomes" id="UP000294192">
    <property type="component" value="Unassembled WGS sequence"/>
</dbReference>
<feature type="binding site" evidence="10">
    <location>
        <position position="125"/>
    </location>
    <ligand>
        <name>L-histidine</name>
        <dbReference type="ChEBI" id="CHEBI:57595"/>
    </ligand>
</feature>
<keyword evidence="3 9" id="KW-0436">Ligase</keyword>
<dbReference type="GO" id="GO:0005737">
    <property type="term" value="C:cytoplasm"/>
    <property type="evidence" value="ECO:0007669"/>
    <property type="project" value="UniProtKB-SubCell"/>
</dbReference>
<keyword evidence="2 9" id="KW-0963">Cytoplasm</keyword>
<evidence type="ECO:0000256" key="3">
    <source>
        <dbReference type="ARBA" id="ARBA00022598"/>
    </source>
</evidence>
<keyword evidence="5 9" id="KW-0067">ATP-binding</keyword>
<dbReference type="HAMAP" id="MF_00127">
    <property type="entry name" value="His_tRNA_synth"/>
    <property type="match status" value="1"/>
</dbReference>
<dbReference type="SUPFAM" id="SSF52954">
    <property type="entry name" value="Class II aaRS ABD-related"/>
    <property type="match status" value="1"/>
</dbReference>
<comment type="similarity">
    <text evidence="1 9">Belongs to the class-II aminoacyl-tRNA synthetase family.</text>
</comment>
<dbReference type="RefSeq" id="WP_131598513.1">
    <property type="nucleotide sequence ID" value="NZ_CBDBYK010000001.1"/>
</dbReference>
<dbReference type="InterPro" id="IPR015807">
    <property type="entry name" value="His-tRNA-ligase"/>
</dbReference>
<evidence type="ECO:0000256" key="6">
    <source>
        <dbReference type="ARBA" id="ARBA00022917"/>
    </source>
</evidence>
<name>A0A4R0XXH9_9MOLU</name>
<organism evidence="12 13">
    <name type="scientific">Mycoplasma marinum</name>
    <dbReference type="NCBI Taxonomy" id="1937190"/>
    <lineage>
        <taxon>Bacteria</taxon>
        <taxon>Bacillati</taxon>
        <taxon>Mycoplasmatota</taxon>
        <taxon>Mollicutes</taxon>
        <taxon>Mycoplasmataceae</taxon>
        <taxon>Mycoplasma</taxon>
    </lineage>
</organism>
<reference evidence="12 13" key="1">
    <citation type="submission" date="2018-02" db="EMBL/GenBank/DDBJ databases">
        <title>Mycoplasma marinum and Mycoplasma todarodis sp. nov., moderately halophilic and psychrotolerant mycoplasmas isolated from cephalopods.</title>
        <authorList>
            <person name="Viver T."/>
        </authorList>
    </citation>
    <scope>NUCLEOTIDE SEQUENCE [LARGE SCALE GENOMIC DNA]</scope>
    <source>
        <strain evidence="12 13">PE</strain>
    </source>
</reference>
<evidence type="ECO:0000313" key="12">
    <source>
        <dbReference type="EMBL" id="TCG11734.1"/>
    </source>
</evidence>
<feature type="binding site" evidence="10">
    <location>
        <begin position="80"/>
        <end position="82"/>
    </location>
    <ligand>
        <name>L-histidine</name>
        <dbReference type="ChEBI" id="CHEBI:57595"/>
    </ligand>
</feature>
<dbReference type="InterPro" id="IPR036621">
    <property type="entry name" value="Anticodon-bd_dom_sf"/>
</dbReference>
<dbReference type="Pfam" id="PF03129">
    <property type="entry name" value="HGTP_anticodon"/>
    <property type="match status" value="1"/>
</dbReference>
<dbReference type="EMBL" id="PSZO01000003">
    <property type="protein sequence ID" value="TCG11734.1"/>
    <property type="molecule type" value="Genomic_DNA"/>
</dbReference>
<dbReference type="InterPro" id="IPR004516">
    <property type="entry name" value="HisRS/HisZ"/>
</dbReference>
<dbReference type="SUPFAM" id="SSF55681">
    <property type="entry name" value="Class II aaRS and biotin synthetases"/>
    <property type="match status" value="1"/>
</dbReference>
<keyword evidence="6 9" id="KW-0648">Protein biosynthesis</keyword>
<evidence type="ECO:0000256" key="8">
    <source>
        <dbReference type="ARBA" id="ARBA00047639"/>
    </source>
</evidence>
<dbReference type="PIRSF" id="PIRSF001549">
    <property type="entry name" value="His-tRNA_synth"/>
    <property type="match status" value="1"/>
</dbReference>
<comment type="subcellular location">
    <subcellularLocation>
        <location evidence="9">Cytoplasm</location>
    </subcellularLocation>
</comment>
<dbReference type="InterPro" id="IPR033656">
    <property type="entry name" value="HisRS_anticodon"/>
</dbReference>
<evidence type="ECO:0000256" key="5">
    <source>
        <dbReference type="ARBA" id="ARBA00022840"/>
    </source>
</evidence>
<evidence type="ECO:0000256" key="7">
    <source>
        <dbReference type="ARBA" id="ARBA00023146"/>
    </source>
</evidence>
<feature type="binding site" evidence="10">
    <location>
        <begin position="260"/>
        <end position="261"/>
    </location>
    <ligand>
        <name>L-histidine</name>
        <dbReference type="ChEBI" id="CHEBI:57595"/>
    </ligand>
</feature>
<dbReference type="CDD" id="cd00773">
    <property type="entry name" value="HisRS-like_core"/>
    <property type="match status" value="1"/>
</dbReference>
<dbReference type="InterPro" id="IPR006195">
    <property type="entry name" value="aa-tRNA-synth_II"/>
</dbReference>
<dbReference type="PANTHER" id="PTHR43707">
    <property type="entry name" value="HISTIDYL-TRNA SYNTHETASE"/>
    <property type="match status" value="1"/>
</dbReference>
<evidence type="ECO:0000256" key="1">
    <source>
        <dbReference type="ARBA" id="ARBA00008226"/>
    </source>
</evidence>
<dbReference type="Pfam" id="PF13393">
    <property type="entry name" value="tRNA-synt_His"/>
    <property type="match status" value="1"/>
</dbReference>
<dbReference type="Gene3D" id="3.40.50.800">
    <property type="entry name" value="Anticodon-binding domain"/>
    <property type="match status" value="1"/>
</dbReference>
<evidence type="ECO:0000256" key="9">
    <source>
        <dbReference type="HAMAP-Rule" id="MF_00127"/>
    </source>
</evidence>
<evidence type="ECO:0000259" key="11">
    <source>
        <dbReference type="PROSITE" id="PS50862"/>
    </source>
</evidence>
<feature type="binding site" evidence="10">
    <location>
        <position position="111"/>
    </location>
    <ligand>
        <name>L-histidine</name>
        <dbReference type="ChEBI" id="CHEBI:57595"/>
    </ligand>
</feature>
<dbReference type="InterPro" id="IPR041715">
    <property type="entry name" value="HisRS-like_core"/>
</dbReference>
<dbReference type="AlphaFoldDB" id="A0A4R0XXH9"/>
<feature type="binding site" evidence="10">
    <location>
        <position position="129"/>
    </location>
    <ligand>
        <name>L-histidine</name>
        <dbReference type="ChEBI" id="CHEBI:57595"/>
    </ligand>
</feature>
<dbReference type="CDD" id="cd00859">
    <property type="entry name" value="HisRS_anticodon"/>
    <property type="match status" value="1"/>
</dbReference>
<dbReference type="InterPro" id="IPR045864">
    <property type="entry name" value="aa-tRNA-synth_II/BPL/LPL"/>
</dbReference>
<evidence type="ECO:0000313" key="13">
    <source>
        <dbReference type="Proteomes" id="UP000294192"/>
    </source>
</evidence>
<dbReference type="InterPro" id="IPR004154">
    <property type="entry name" value="Anticodon-bd"/>
</dbReference>
<protein>
    <recommendedName>
        <fullName evidence="9">Histidine--tRNA ligase</fullName>
        <ecNumber evidence="9">6.1.1.21</ecNumber>
    </recommendedName>
    <alternativeName>
        <fullName evidence="9">Histidyl-tRNA synthetase</fullName>
        <shortName evidence="9">HisRS</shortName>
    </alternativeName>
</protein>
<evidence type="ECO:0000256" key="10">
    <source>
        <dbReference type="PIRSR" id="PIRSR001549-1"/>
    </source>
</evidence>
<gene>
    <name evidence="9" type="primary">hisS</name>
    <name evidence="12" type="ORF">C4B24_01115</name>
</gene>
<comment type="subunit">
    <text evidence="9">Homodimer.</text>
</comment>
<comment type="caution">
    <text evidence="12">The sequence shown here is derived from an EMBL/GenBank/DDBJ whole genome shotgun (WGS) entry which is preliminary data.</text>
</comment>
<dbReference type="PANTHER" id="PTHR43707:SF1">
    <property type="entry name" value="HISTIDINE--TRNA LIGASE, MITOCHONDRIAL-RELATED"/>
    <property type="match status" value="1"/>
</dbReference>
<dbReference type="GO" id="GO:0004821">
    <property type="term" value="F:histidine-tRNA ligase activity"/>
    <property type="evidence" value="ECO:0007669"/>
    <property type="project" value="UniProtKB-UniRule"/>
</dbReference>
<evidence type="ECO:0000256" key="4">
    <source>
        <dbReference type="ARBA" id="ARBA00022741"/>
    </source>
</evidence>
<dbReference type="NCBIfam" id="TIGR00442">
    <property type="entry name" value="hisS"/>
    <property type="match status" value="1"/>
</dbReference>
<dbReference type="EC" id="6.1.1.21" evidence="9"/>
<keyword evidence="7 9" id="KW-0030">Aminoacyl-tRNA synthetase</keyword>
<evidence type="ECO:0000256" key="2">
    <source>
        <dbReference type="ARBA" id="ARBA00022490"/>
    </source>
</evidence>
<feature type="binding site" evidence="10">
    <location>
        <position position="256"/>
    </location>
    <ligand>
        <name>L-histidine</name>
        <dbReference type="ChEBI" id="CHEBI:57595"/>
    </ligand>
</feature>
<dbReference type="OrthoDB" id="9800814at2"/>
<dbReference type="PROSITE" id="PS50862">
    <property type="entry name" value="AA_TRNA_LIGASE_II"/>
    <property type="match status" value="1"/>
</dbReference>